<dbReference type="EMBL" id="AP017972">
    <property type="protein sequence ID" value="BAW98266.1"/>
    <property type="molecule type" value="Genomic_DNA"/>
</dbReference>
<dbReference type="RefSeq" id="YP_009599344.1">
    <property type="nucleotide sequence ID" value="NC_041916.1"/>
</dbReference>
<evidence type="ECO:0000313" key="4">
    <source>
        <dbReference type="Proteomes" id="UP000221243"/>
    </source>
</evidence>
<feature type="region of interest" description="Disordered" evidence="1">
    <location>
        <begin position="23"/>
        <end position="66"/>
    </location>
</feature>
<keyword evidence="2" id="KW-0812">Transmembrane</keyword>
<evidence type="ECO:0000313" key="3">
    <source>
        <dbReference type="EMBL" id="BAW98266.1"/>
    </source>
</evidence>
<dbReference type="KEGG" id="vg:40075073"/>
<accession>A0A1Q2U2S5</accession>
<feature type="transmembrane region" description="Helical" evidence="2">
    <location>
        <begin position="125"/>
        <end position="147"/>
    </location>
</feature>
<evidence type="ECO:0000256" key="1">
    <source>
        <dbReference type="SAM" id="MobiDB-lite"/>
    </source>
</evidence>
<name>A0A1Q2U2S5_9CAUD</name>
<evidence type="ECO:0000256" key="2">
    <source>
        <dbReference type="SAM" id="Phobius"/>
    </source>
</evidence>
<reference evidence="3 4" key="1">
    <citation type="submission" date="2017-01" db="EMBL/GenBank/DDBJ databases">
        <title>Complete Genome Sequence of Vibrio Parahaemolyticus Bacteriophage pTD1.</title>
        <authorList>
            <person name="Midorikawa Y."/>
            <person name="Sano M."/>
        </authorList>
    </citation>
    <scope>NUCLEOTIDE SEQUENCE [LARGE SCALE GENOMIC DNA]</scope>
    <source>
        <strain evidence="3">PTD1</strain>
    </source>
</reference>
<organism evidence="3 4">
    <name type="scientific">Vibrio phage pTD1</name>
    <dbReference type="NCBI Taxonomy" id="1938577"/>
    <lineage>
        <taxon>Viruses</taxon>
        <taxon>Duplodnaviria</taxon>
        <taxon>Heunggongvirae</taxon>
        <taxon>Uroviricota</taxon>
        <taxon>Caudoviricetes</taxon>
        <taxon>Chimalliviridae</taxon>
        <taxon>Gorgonvirinae</taxon>
        <taxon>Tidunavirus</taxon>
        <taxon>Tidunavirus pTD1</taxon>
    </lineage>
</organism>
<dbReference type="GeneID" id="40075073"/>
<keyword evidence="2" id="KW-0472">Membrane</keyword>
<proteinExistence type="predicted"/>
<keyword evidence="4" id="KW-1185">Reference proteome</keyword>
<sequence length="156" mass="16452">MTNKTNEQNQTIQQIEEAVMSNTDNIVYQTEMGGAEELQSTEEPQNVKEPQNVGEPQETNEAQEEEKSFTINVDLTRAAAGIVGSLLSCAVTKTTASAATGLGATVAVSTTLNDEPEDYSATKNVLLGFSAGFGAGLIGGLITNALFAEDDDEVDM</sequence>
<keyword evidence="2" id="KW-1133">Transmembrane helix</keyword>
<protein>
    <submittedName>
        <fullName evidence="3">Uncharacterized protein</fullName>
    </submittedName>
</protein>
<dbReference type="Proteomes" id="UP000221243">
    <property type="component" value="Segment"/>
</dbReference>